<feature type="region of interest" description="Disordered" evidence="7">
    <location>
        <begin position="749"/>
        <end position="795"/>
    </location>
</feature>
<reference evidence="12" key="1">
    <citation type="journal article" date="2012" name="Nat. Commun.">
        <title>Quantitative maps of protein phosphorylation sites across 14 different rat organs and tissues.</title>
        <authorList>
            <person name="Lundby A."/>
            <person name="Secher A."/>
            <person name="Lage K."/>
            <person name="Nordsborg N.B."/>
            <person name="Dmytriyev A."/>
            <person name="Lundby C."/>
            <person name="Olsen J.V."/>
        </authorList>
    </citation>
    <scope>IDENTIFICATION BY MASS SPECTROMETRY [LARGE SCALE ANALYSIS]</scope>
</reference>
<reference evidence="9" key="3">
    <citation type="submission" date="2025-08" db="UniProtKB">
        <authorList>
            <consortium name="Ensembl"/>
        </authorList>
    </citation>
    <scope>IDENTIFICATION</scope>
    <source>
        <strain evidence="9">Brown Norway</strain>
    </source>
</reference>
<dbReference type="CTD" id="89876"/>
<dbReference type="Ensembl" id="ENSRNOT00000040773.7">
    <property type="protein sequence ID" value="ENSRNOP00000040027.5"/>
    <property type="gene ID" value="ENSRNOG00000002976.9"/>
</dbReference>
<dbReference type="STRING" id="10116.ENSRNOP00000040027"/>
<evidence type="ECO:0000256" key="1">
    <source>
        <dbReference type="ARBA" id="ARBA00004430"/>
    </source>
</evidence>
<evidence type="ECO:0000313" key="9">
    <source>
        <dbReference type="Ensembl" id="ENSRNOP00000040027.5"/>
    </source>
</evidence>
<dbReference type="GeneID" id="303920"/>
<evidence type="ECO:0000256" key="5">
    <source>
        <dbReference type="ARBA" id="ARBA00029468"/>
    </source>
</evidence>
<dbReference type="InParanoid" id="D3ZBC9"/>
<dbReference type="OMA" id="PAQDICG"/>
<dbReference type="Proteomes" id="UP000002494">
    <property type="component" value="Chromosome 11"/>
</dbReference>
<dbReference type="OrthoDB" id="567787at2759"/>
<reference evidence="9" key="2">
    <citation type="submission" date="2024-01" db="EMBL/GenBank/DDBJ databases">
        <title>GRCr8: a new rat reference genome assembly contstructed from accurate long reads and long range scaffolding.</title>
        <authorList>
            <person name="Doris P.A."/>
            <person name="Kalbfleisch T."/>
            <person name="Li K."/>
            <person name="Howe K."/>
            <person name="Wood J."/>
        </authorList>
    </citation>
    <scope>NUCLEOTIDE SEQUENCE [LARGE SCALE GENOMIC DNA]</scope>
    <source>
        <strain evidence="9">Brown Norway</strain>
    </source>
</reference>
<dbReference type="GO" id="GO:0005930">
    <property type="term" value="C:axoneme"/>
    <property type="evidence" value="ECO:0007669"/>
    <property type="project" value="UniProtKB-SubCell"/>
</dbReference>
<evidence type="ECO:0000313" key="11">
    <source>
        <dbReference type="RGD" id="1305539"/>
    </source>
</evidence>
<name>D3ZBC9_RAT</name>
<dbReference type="VEuPathDB" id="HostDB:ENSRNOG00000002976"/>
<comment type="similarity">
    <text evidence="5">Belongs to the CFAP91 family.</text>
</comment>
<evidence type="ECO:0000256" key="6">
    <source>
        <dbReference type="ARBA" id="ARBA00029555"/>
    </source>
</evidence>
<dbReference type="PaxDb" id="10116-ENSRNOP00000040027"/>
<keyword evidence="10" id="KW-1185">Reference proteome</keyword>
<dbReference type="AlphaFoldDB" id="D3ZBC9"/>
<feature type="compositionally biased region" description="Pro residues" evidence="7">
    <location>
        <begin position="824"/>
        <end position="991"/>
    </location>
</feature>
<evidence type="ECO:0007829" key="12">
    <source>
        <dbReference type="PubMed" id="22673903"/>
    </source>
</evidence>
<dbReference type="InterPro" id="IPR026720">
    <property type="entry name" value="CFAP91"/>
</dbReference>
<dbReference type="HOGENOM" id="CLU_011633_0_0_1"/>
<dbReference type="InterPro" id="IPR032840">
    <property type="entry name" value="CFAP91_dom"/>
</dbReference>
<feature type="domain" description="CFAP91" evidence="8">
    <location>
        <begin position="190"/>
        <end position="342"/>
    </location>
</feature>
<accession>D3ZBC9</accession>
<feature type="region of interest" description="Disordered" evidence="7">
    <location>
        <begin position="452"/>
        <end position="480"/>
    </location>
</feature>
<evidence type="ECO:0000256" key="7">
    <source>
        <dbReference type="SAM" id="MobiDB-lite"/>
    </source>
</evidence>
<dbReference type="GeneTree" id="ENSGT00390000003024"/>
<keyword evidence="3" id="KW-0206">Cytoskeleton</keyword>
<evidence type="ECO:0000259" key="8">
    <source>
        <dbReference type="Pfam" id="PF14738"/>
    </source>
</evidence>
<dbReference type="RefSeq" id="NP_001425458.1">
    <property type="nucleotide sequence ID" value="NM_001438529.1"/>
</dbReference>
<sequence length="1012" mass="114445">MSQTVTIQEPRTNVPGFLFQCRDVLRAKGRSATRVYDFLYDPLFIVSSERDHAQANIQATLVRSRLKKVPNFRSMFSNLFHHPRYSMYWSKSDPVPPHVSREWRGQEAKHKEVLRLRAAVDASFQKPEEKYEDADVSGKNRYKFFDRPFLPFLQPLPLNVVLSTAKTGPLLLSPESSKYSIMPTKSTVGTQTDYRDADIQTDPYSPEYVVCQDTIPELLTLANLTWGRGLPAGLAEVEMIERAREKRAWEATLPPLSDSLQAEKRRKMMNAMERKEWAFREGEIEKLQELRLEVLKQLLKRREENQNEMDMRHLNNQWCELQEKKEAKVSQIHHRHVSNIRKLVGKGKNIEGKLQRRDIIRDYSNFASQVYGPLSRLGRFPDNNSEDFVVRNHYLNTYEGLMELESSLPDFVTQPRIQAPKPKVITTKAGFLKRMARTDYELAEIHKALLDKKNKGPEGPKPLRFLQKNPIPQPRLPTPSLEMTSYEEGEIEMAIIYLQKLLRGRVVQNMMFEGKEKRLELIMELRTSHALQEDDKLVKKAEKQVTLALQRQRNLHEDKLSVIENHLGDLEGRVLADMFDFLSKELVRLQEERRIHAFAMLAERQRRMREAEESGRRQVEQRRLKQEDQIFMEVIKVHQSTVTSYLEDIILTTEERTAEEQAREEIEKIAQEINNIAYEMENRRTNLQSEEIVAELVYSFLIPEVQKDFVKEKVRNAQRKHILAAHQIIHSNTESMLHQHAIEEEQRSFLEQTETSNSDVPTLSVSDAPTLSISDAPTLSVSDAPTLSVSDAPTLSVSDAPTLSVSDMPALTVSDAPPISVSDEPPPSVSDKPPPSVSDEPPPPVSVEPPPPVSDEPPPSVSDEPPPPVSDEPPPPVSDEPPPSVSDEPPPPVSDEPPPSVSDEPPPSVSDEPPPPVSDEPPPPVSDEPPPSVSDEPPPPVSDEPPPSVSDEPPLPVSDEPPPSVSDEPPPSVSDEPPPPVSDEPPPPVSDEPPISASDSETVKHTQDEEEG</sequence>
<dbReference type="GO" id="GO:0007283">
    <property type="term" value="P:spermatogenesis"/>
    <property type="evidence" value="ECO:0000266"/>
    <property type="project" value="RGD"/>
</dbReference>
<feature type="region of interest" description="Disordered" evidence="7">
    <location>
        <begin position="808"/>
        <end position="1012"/>
    </location>
</feature>
<evidence type="ECO:0000256" key="4">
    <source>
        <dbReference type="ARBA" id="ARBA00023273"/>
    </source>
</evidence>
<organism evidence="9 10">
    <name type="scientific">Rattus norvegicus</name>
    <name type="common">Rat</name>
    <dbReference type="NCBI Taxonomy" id="10116"/>
    <lineage>
        <taxon>Eukaryota</taxon>
        <taxon>Metazoa</taxon>
        <taxon>Chordata</taxon>
        <taxon>Craniata</taxon>
        <taxon>Vertebrata</taxon>
        <taxon>Euteleostomi</taxon>
        <taxon>Mammalia</taxon>
        <taxon>Eutheria</taxon>
        <taxon>Euarchontoglires</taxon>
        <taxon>Glires</taxon>
        <taxon>Rodentia</taxon>
        <taxon>Myomorpha</taxon>
        <taxon>Muroidea</taxon>
        <taxon>Muridae</taxon>
        <taxon>Murinae</taxon>
        <taxon>Rattus</taxon>
    </lineage>
</organism>
<dbReference type="PANTHER" id="PTHR22455">
    <property type="entry name" value="CILIA- AND FLAGELLA-ASSOCIATED PROTEIN 91"/>
    <property type="match status" value="1"/>
</dbReference>
<gene>
    <name evidence="9 11" type="primary">Cfap91</name>
</gene>
<evidence type="ECO:0000313" key="10">
    <source>
        <dbReference type="Proteomes" id="UP000002494"/>
    </source>
</evidence>
<dbReference type="GO" id="GO:1904158">
    <property type="term" value="P:axonemal central apparatus assembly"/>
    <property type="evidence" value="ECO:0000266"/>
    <property type="project" value="RGD"/>
</dbReference>
<keyword evidence="4" id="KW-0966">Cell projection</keyword>
<proteinExistence type="evidence at protein level"/>
<dbReference type="PANTHER" id="PTHR22455:SF10">
    <property type="entry name" value="CILIA- AND FLAGELLA-ASSOCIATED PROTEIN 91"/>
    <property type="match status" value="1"/>
</dbReference>
<dbReference type="KEGG" id="rno:303920"/>
<dbReference type="eggNOG" id="ENOG502QRFI">
    <property type="taxonomic scope" value="Eukaryota"/>
</dbReference>
<dbReference type="Bgee" id="ENSRNOG00000002976">
    <property type="expression patterns" value="Expressed in testis and 4 other cell types or tissues"/>
</dbReference>
<dbReference type="AGR" id="RGD:1305539"/>
<dbReference type="FunCoup" id="D3ZBC9">
    <property type="interactions" value="522"/>
</dbReference>
<keyword evidence="2" id="KW-0963">Cytoplasm</keyword>
<reference evidence="9" key="4">
    <citation type="submission" date="2025-09" db="UniProtKB">
        <authorList>
            <consortium name="Ensembl"/>
        </authorList>
    </citation>
    <scope>IDENTIFICATION</scope>
    <source>
        <strain evidence="9">Brown Norway</strain>
    </source>
</reference>
<evidence type="ECO:0000256" key="3">
    <source>
        <dbReference type="ARBA" id="ARBA00023212"/>
    </source>
</evidence>
<protein>
    <recommendedName>
        <fullName evidence="6">Cilia- and flagella-associated protein 91</fullName>
    </recommendedName>
</protein>
<comment type="subcellular location">
    <subcellularLocation>
        <location evidence="1">Cytoplasm</location>
        <location evidence="1">Cytoskeleton</location>
        <location evidence="1">Cilium axoneme</location>
    </subcellularLocation>
</comment>
<dbReference type="GlyGen" id="D3ZBC9">
    <property type="glycosylation" value="1 site"/>
</dbReference>
<feature type="compositionally biased region" description="Basic and acidic residues" evidence="7">
    <location>
        <begin position="1001"/>
        <end position="1012"/>
    </location>
</feature>
<evidence type="ECO:0000256" key="2">
    <source>
        <dbReference type="ARBA" id="ARBA00022490"/>
    </source>
</evidence>
<dbReference type="RGD" id="1305539">
    <property type="gene designation" value="Cfap91"/>
</dbReference>
<dbReference type="Pfam" id="PF14738">
    <property type="entry name" value="CFAP91"/>
    <property type="match status" value="1"/>
</dbReference>